<dbReference type="SUPFAM" id="SSF53955">
    <property type="entry name" value="Lysozyme-like"/>
    <property type="match status" value="1"/>
</dbReference>
<dbReference type="PANTHER" id="PTHR34408">
    <property type="entry name" value="FAMILY PROTEIN, PUTATIVE-RELATED"/>
    <property type="match status" value="1"/>
</dbReference>
<dbReference type="InterPro" id="IPR023346">
    <property type="entry name" value="Lysozyme-like_dom_sf"/>
</dbReference>
<reference evidence="1" key="1">
    <citation type="submission" date="2022-09" db="EMBL/GenBank/DDBJ databases">
        <title>genome sequence of Deinococcus rubellus.</title>
        <authorList>
            <person name="Srinivasan S."/>
        </authorList>
    </citation>
    <scope>NUCLEOTIDE SEQUENCE</scope>
    <source>
        <strain evidence="1">Ant6</strain>
    </source>
</reference>
<evidence type="ECO:0000313" key="1">
    <source>
        <dbReference type="EMBL" id="UWX64208.1"/>
    </source>
</evidence>
<dbReference type="EMBL" id="CP104213">
    <property type="protein sequence ID" value="UWX64208.1"/>
    <property type="molecule type" value="Genomic_DNA"/>
</dbReference>
<dbReference type="RefSeq" id="WP_260560483.1">
    <property type="nucleotide sequence ID" value="NZ_BAABEC010000027.1"/>
</dbReference>
<evidence type="ECO:0008006" key="3">
    <source>
        <dbReference type="Google" id="ProtNLM"/>
    </source>
</evidence>
<proteinExistence type="predicted"/>
<evidence type="ECO:0000313" key="2">
    <source>
        <dbReference type="Proteomes" id="UP001060261"/>
    </source>
</evidence>
<dbReference type="Gene3D" id="1.10.530.10">
    <property type="match status" value="1"/>
</dbReference>
<accession>A0ABY5YKA8</accession>
<dbReference type="Proteomes" id="UP001060261">
    <property type="component" value="Chromosome"/>
</dbReference>
<name>A0ABY5YKA8_9DEIO</name>
<keyword evidence="2" id="KW-1185">Reference proteome</keyword>
<dbReference type="InterPro" id="IPR052354">
    <property type="entry name" value="Cell_Wall_Dynamics_Protein"/>
</dbReference>
<gene>
    <name evidence="1" type="ORF">N0D28_00580</name>
</gene>
<sequence length="207" mass="21825">MITTASILTLAPAHPTAQVTAAKLQNAAVLFGITDPRSQAALLANCFVESGLVAVRENLYYTTPSRLAAVYPSKFAPGAGHDPAQYVRNPQALANLVYAYRLGNGSPESGDSWNFRGGCYPQLTGRANFAAAERLIGQPLTDQPALIDQIGISALVACAYWSRMSSANACAVRGDIVGTRRAVNGAAMLGLNDMLAAYRKVLPKVAI</sequence>
<organism evidence="1 2">
    <name type="scientific">Deinococcus rubellus</name>
    <dbReference type="NCBI Taxonomy" id="1889240"/>
    <lineage>
        <taxon>Bacteria</taxon>
        <taxon>Thermotogati</taxon>
        <taxon>Deinococcota</taxon>
        <taxon>Deinococci</taxon>
        <taxon>Deinococcales</taxon>
        <taxon>Deinococcaceae</taxon>
        <taxon>Deinococcus</taxon>
    </lineage>
</organism>
<protein>
    <recommendedName>
        <fullName evidence="3">Glycoside hydrolase family 19 protein</fullName>
    </recommendedName>
</protein>
<dbReference type="PANTHER" id="PTHR34408:SF1">
    <property type="entry name" value="GLYCOSYL HYDROLASE FAMILY 19 DOMAIN-CONTAINING PROTEIN HI_1415"/>
    <property type="match status" value="1"/>
</dbReference>